<accession>A0A644Y512</accession>
<organism evidence="1">
    <name type="scientific">bioreactor metagenome</name>
    <dbReference type="NCBI Taxonomy" id="1076179"/>
    <lineage>
        <taxon>unclassified sequences</taxon>
        <taxon>metagenomes</taxon>
        <taxon>ecological metagenomes</taxon>
    </lineage>
</organism>
<reference evidence="1" key="1">
    <citation type="submission" date="2019-08" db="EMBL/GenBank/DDBJ databases">
        <authorList>
            <person name="Kucharzyk K."/>
            <person name="Murdoch R.W."/>
            <person name="Higgins S."/>
            <person name="Loffler F."/>
        </authorList>
    </citation>
    <scope>NUCLEOTIDE SEQUENCE</scope>
</reference>
<dbReference type="EMBL" id="VSSQ01004078">
    <property type="protein sequence ID" value="MPM23635.1"/>
    <property type="molecule type" value="Genomic_DNA"/>
</dbReference>
<dbReference type="SUPFAM" id="SSF52540">
    <property type="entry name" value="P-loop containing nucleoside triphosphate hydrolases"/>
    <property type="match status" value="1"/>
</dbReference>
<dbReference type="Pfam" id="PF13481">
    <property type="entry name" value="AAA_25"/>
    <property type="match status" value="1"/>
</dbReference>
<dbReference type="Gene3D" id="3.40.50.300">
    <property type="entry name" value="P-loop containing nucleotide triphosphate hydrolases"/>
    <property type="match status" value="1"/>
</dbReference>
<sequence length="388" mass="44007">MVPLLEYAKEKPAVPVPPVGADGEQPLSKISMKSIAEENCENNPTEKNFEEMLRRMQRISDPAYLHTVSMNELYENIYQSRPPIIGGLLYSGAYILAGAPKIGKSFLVAQLAYHISTGQTIWNCDVHTGNVLYLALEDDYQRLQARMFRMFGVEGTDNLHFAVYAKQIGNGLDEQLETFMWEHPDTKLIIIDTLQKIREVGGEAYSYANDYDIVGQMKKFADRHGVCLLLVHHTRKQHAGDKFEMISGTTGLFGCADGAFLLQKENRTDLSATLDIVGRDQPDQRLYLQRDKERLIWTLDHAETDLWKERPDMILDFISRLVTAGKPEWHGSPTELVVALGLDIKPNVLTLRLNVNAGRLMQEFGIRYESSRTHSGRFIKLTYISLEA</sequence>
<name>A0A644Y512_9ZZZZ</name>
<evidence type="ECO:0000313" key="1">
    <source>
        <dbReference type="EMBL" id="MPM23635.1"/>
    </source>
</evidence>
<comment type="caution">
    <text evidence="1">The sequence shown here is derived from an EMBL/GenBank/DDBJ whole genome shotgun (WGS) entry which is preliminary data.</text>
</comment>
<dbReference type="AlphaFoldDB" id="A0A644Y512"/>
<protein>
    <submittedName>
        <fullName evidence="1">Uncharacterized protein</fullName>
    </submittedName>
</protein>
<gene>
    <name evidence="1" type="ORF">SDC9_70109</name>
</gene>
<dbReference type="InterPro" id="IPR027417">
    <property type="entry name" value="P-loop_NTPase"/>
</dbReference>
<proteinExistence type="predicted"/>